<dbReference type="EMBL" id="MTBD01000016">
    <property type="protein sequence ID" value="PRP71266.1"/>
    <property type="molecule type" value="Genomic_DNA"/>
</dbReference>
<evidence type="ECO:0000313" key="2">
    <source>
        <dbReference type="EMBL" id="PRP71266.1"/>
    </source>
</evidence>
<protein>
    <submittedName>
        <fullName evidence="2">Uncharacterized protein</fullName>
    </submittedName>
</protein>
<comment type="caution">
    <text evidence="2">The sequence shown here is derived from an EMBL/GenBank/DDBJ whole genome shotgun (WGS) entry which is preliminary data.</text>
</comment>
<evidence type="ECO:0000313" key="3">
    <source>
        <dbReference type="Proteomes" id="UP000239469"/>
    </source>
</evidence>
<feature type="compositionally biased region" description="Polar residues" evidence="1">
    <location>
        <begin position="99"/>
        <end position="110"/>
    </location>
</feature>
<dbReference type="Proteomes" id="UP000239469">
    <property type="component" value="Unassembled WGS sequence"/>
</dbReference>
<gene>
    <name evidence="2" type="ORF">BUE93_07730</name>
</gene>
<sequence length="110" mass="11977">MANPIQLAQVGDESKSCRAIANEMQEMQNLALEKQGDSTTQTGKNVALGLAGAFLVVPWFFMDTGNANDVEQKAAQMRYRRLQAMAEEKGCPPLLEPSKQPQKPSDSAHA</sequence>
<evidence type="ECO:0000256" key="1">
    <source>
        <dbReference type="SAM" id="MobiDB-lite"/>
    </source>
</evidence>
<name>A0A2S9X6E6_9NEIS</name>
<dbReference type="AlphaFoldDB" id="A0A2S9X6E6"/>
<accession>A0A2S9X6E6</accession>
<organism evidence="2 3">
    <name type="scientific">Chromobacterium amazonense</name>
    <dbReference type="NCBI Taxonomy" id="1382803"/>
    <lineage>
        <taxon>Bacteria</taxon>
        <taxon>Pseudomonadati</taxon>
        <taxon>Pseudomonadota</taxon>
        <taxon>Betaproteobacteria</taxon>
        <taxon>Neisseriales</taxon>
        <taxon>Chromobacteriaceae</taxon>
        <taxon>Chromobacterium</taxon>
    </lineage>
</organism>
<reference evidence="2 3" key="1">
    <citation type="submission" date="2017-01" db="EMBL/GenBank/DDBJ databases">
        <title>New insights into the genetic diversity of Chromobacterium isolated from tropical freshwater lake.</title>
        <authorList>
            <person name="Santos A.B."/>
            <person name="Nascimento A.M."/>
            <person name="Da Silva P.C."/>
        </authorList>
    </citation>
    <scope>NUCLEOTIDE SEQUENCE [LARGE SCALE GENOMIC DNA]</scope>
    <source>
        <strain evidence="2 3">56AF</strain>
    </source>
</reference>
<dbReference type="OrthoDB" id="9182674at2"/>
<proteinExistence type="predicted"/>
<feature type="region of interest" description="Disordered" evidence="1">
    <location>
        <begin position="88"/>
        <end position="110"/>
    </location>
</feature>